<sequence>RRFHRAAQEQIAGQRGNAFAAEQVRARHRQRPLAGNPPDIAGDGRALEDEAHGLRVHAERERLAEMRGGLGAIAQRLVRIAGIVVTRGVHVIGSNRFRERLHRGAVIAGRLRHQAEKVQALRMAGLARENVPADLLRLVEAAHSVEPAGLRGEVGNADARGAEGRYVLAGRVPSLTGRAPFFSVHDPSTGPSCKTRRDIGPNAIAAKDYSARDPHRQVLDAADEAGIDPLRLADHLDAVETLQHLLPHDLELQFGEPHADAAVDAEAERQMDPRPGAV</sequence>
<name>A0A401TSQ6_CHIPU</name>
<feature type="region of interest" description="Disordered" evidence="1">
    <location>
        <begin position="1"/>
        <end position="44"/>
    </location>
</feature>
<gene>
    <name evidence="2" type="ORF">chiPu_0029673</name>
</gene>
<dbReference type="Proteomes" id="UP000287033">
    <property type="component" value="Unassembled WGS sequence"/>
</dbReference>
<protein>
    <submittedName>
        <fullName evidence="2">Uncharacterized protein</fullName>
    </submittedName>
</protein>
<keyword evidence="3" id="KW-1185">Reference proteome</keyword>
<evidence type="ECO:0000313" key="3">
    <source>
        <dbReference type="Proteomes" id="UP000287033"/>
    </source>
</evidence>
<evidence type="ECO:0000313" key="2">
    <source>
        <dbReference type="EMBL" id="GCC45655.1"/>
    </source>
</evidence>
<feature type="non-terminal residue" evidence="2">
    <location>
        <position position="1"/>
    </location>
</feature>
<proteinExistence type="predicted"/>
<organism evidence="2 3">
    <name type="scientific">Chiloscyllium punctatum</name>
    <name type="common">Brownbanded bambooshark</name>
    <name type="synonym">Hemiscyllium punctatum</name>
    <dbReference type="NCBI Taxonomy" id="137246"/>
    <lineage>
        <taxon>Eukaryota</taxon>
        <taxon>Metazoa</taxon>
        <taxon>Chordata</taxon>
        <taxon>Craniata</taxon>
        <taxon>Vertebrata</taxon>
        <taxon>Chondrichthyes</taxon>
        <taxon>Elasmobranchii</taxon>
        <taxon>Galeomorphii</taxon>
        <taxon>Galeoidea</taxon>
        <taxon>Orectolobiformes</taxon>
        <taxon>Hemiscylliidae</taxon>
        <taxon>Chiloscyllium</taxon>
    </lineage>
</organism>
<comment type="caution">
    <text evidence="2">The sequence shown here is derived from an EMBL/GenBank/DDBJ whole genome shotgun (WGS) entry which is preliminary data.</text>
</comment>
<feature type="non-terminal residue" evidence="2">
    <location>
        <position position="278"/>
    </location>
</feature>
<dbReference type="EMBL" id="BEZZ01163114">
    <property type="protein sequence ID" value="GCC45655.1"/>
    <property type="molecule type" value="Genomic_DNA"/>
</dbReference>
<dbReference type="AlphaFoldDB" id="A0A401TSQ6"/>
<evidence type="ECO:0000256" key="1">
    <source>
        <dbReference type="SAM" id="MobiDB-lite"/>
    </source>
</evidence>
<accession>A0A401TSQ6</accession>
<reference evidence="2 3" key="1">
    <citation type="journal article" date="2018" name="Nat. Ecol. Evol.">
        <title>Shark genomes provide insights into elasmobranch evolution and the origin of vertebrates.</title>
        <authorList>
            <person name="Hara Y"/>
            <person name="Yamaguchi K"/>
            <person name="Onimaru K"/>
            <person name="Kadota M"/>
            <person name="Koyanagi M"/>
            <person name="Keeley SD"/>
            <person name="Tatsumi K"/>
            <person name="Tanaka K"/>
            <person name="Motone F"/>
            <person name="Kageyama Y"/>
            <person name="Nozu R"/>
            <person name="Adachi N"/>
            <person name="Nishimura O"/>
            <person name="Nakagawa R"/>
            <person name="Tanegashima C"/>
            <person name="Kiyatake I"/>
            <person name="Matsumoto R"/>
            <person name="Murakumo K"/>
            <person name="Nishida K"/>
            <person name="Terakita A"/>
            <person name="Kuratani S"/>
            <person name="Sato K"/>
            <person name="Hyodo S Kuraku.S."/>
        </authorList>
    </citation>
    <scope>NUCLEOTIDE SEQUENCE [LARGE SCALE GENOMIC DNA]</scope>
</reference>